<dbReference type="EMBL" id="CP017561">
    <property type="protein sequence ID" value="QXE07123.1"/>
    <property type="molecule type" value="Genomic_DNA"/>
</dbReference>
<dbReference type="KEGG" id="pspw:BJG93_35290"/>
<reference evidence="1" key="1">
    <citation type="submission" date="2016-09" db="EMBL/GenBank/DDBJ databases">
        <title>The Complete Genome of Burkholderia sprentiae wsm5005.</title>
        <authorList>
            <person name="De Meyer S."/>
            <person name="Wang P."/>
            <person name="Terpolilli J."/>
        </authorList>
    </citation>
    <scope>NUCLEOTIDE SEQUENCE [LARGE SCALE GENOMIC DNA]</scope>
    <source>
        <strain evidence="1">WSM5005</strain>
    </source>
</reference>
<gene>
    <name evidence="1" type="ORF">BJG93_35290</name>
</gene>
<dbReference type="AlphaFoldDB" id="A0A8F4KI58"/>
<evidence type="ECO:0000313" key="1">
    <source>
        <dbReference type="EMBL" id="QXE07123.1"/>
    </source>
</evidence>
<accession>A0A8F4KI58</accession>
<dbReference type="Proteomes" id="UP000179860">
    <property type="component" value="Chromosome 1"/>
</dbReference>
<sequence>MFERTSKAGNFCFVSSDDRSMPVQKNHPFAQQNVDEQRNDYGFPEYLVVPQVVG</sequence>
<name>A0A8F4KI58_9BURK</name>
<keyword evidence="2" id="KW-1185">Reference proteome</keyword>
<protein>
    <submittedName>
        <fullName evidence="1">Uncharacterized protein</fullName>
    </submittedName>
</protein>
<proteinExistence type="predicted"/>
<evidence type="ECO:0000313" key="2">
    <source>
        <dbReference type="Proteomes" id="UP000179860"/>
    </source>
</evidence>
<dbReference type="RefSeq" id="WP_154671834.1">
    <property type="nucleotide sequence ID" value="NZ_CP017561.2"/>
</dbReference>
<organism evidence="1 2">
    <name type="scientific">Paraburkholderia sprentiae WSM5005</name>
    <dbReference type="NCBI Taxonomy" id="754502"/>
    <lineage>
        <taxon>Bacteria</taxon>
        <taxon>Pseudomonadati</taxon>
        <taxon>Pseudomonadota</taxon>
        <taxon>Betaproteobacteria</taxon>
        <taxon>Burkholderiales</taxon>
        <taxon>Burkholderiaceae</taxon>
        <taxon>Paraburkholderia</taxon>
    </lineage>
</organism>